<reference evidence="2 3" key="2">
    <citation type="submission" date="2025-05" db="UniProtKB">
        <authorList>
            <consortium name="RefSeq"/>
        </authorList>
    </citation>
    <scope>IDENTIFICATION</scope>
    <source>
        <tissue evidence="2 3">Leaf</tissue>
    </source>
</reference>
<gene>
    <name evidence="2 3" type="primary">LOC110799134</name>
</gene>
<reference evidence="1" key="1">
    <citation type="journal article" date="2021" name="Nat. Commun.">
        <title>Genomic analyses provide insights into spinach domestication and the genetic basis of agronomic traits.</title>
        <authorList>
            <person name="Cai X."/>
            <person name="Sun X."/>
            <person name="Xu C."/>
            <person name="Sun H."/>
            <person name="Wang X."/>
            <person name="Ge C."/>
            <person name="Zhang Z."/>
            <person name="Wang Q."/>
            <person name="Fei Z."/>
            <person name="Jiao C."/>
            <person name="Wang Q."/>
        </authorList>
    </citation>
    <scope>NUCLEOTIDE SEQUENCE [LARGE SCALE GENOMIC DNA]</scope>
    <source>
        <strain evidence="1">cv. Varoflay</strain>
    </source>
</reference>
<accession>A0ABM3RG55</accession>
<organism evidence="1 2">
    <name type="scientific">Spinacia oleracea</name>
    <name type="common">Spinach</name>
    <dbReference type="NCBI Taxonomy" id="3562"/>
    <lineage>
        <taxon>Eukaryota</taxon>
        <taxon>Viridiplantae</taxon>
        <taxon>Streptophyta</taxon>
        <taxon>Embryophyta</taxon>
        <taxon>Tracheophyta</taxon>
        <taxon>Spermatophyta</taxon>
        <taxon>Magnoliopsida</taxon>
        <taxon>eudicotyledons</taxon>
        <taxon>Gunneridae</taxon>
        <taxon>Pentapetalae</taxon>
        <taxon>Caryophyllales</taxon>
        <taxon>Chenopodiaceae</taxon>
        <taxon>Chenopodioideae</taxon>
        <taxon>Anserineae</taxon>
        <taxon>Spinacia</taxon>
    </lineage>
</organism>
<proteinExistence type="predicted"/>
<keyword evidence="1" id="KW-1185">Reference proteome</keyword>
<dbReference type="RefSeq" id="XP_056694596.1">
    <property type="nucleotide sequence ID" value="XM_056838618.1"/>
</dbReference>
<name>A0ABM3RG55_SPIOL</name>
<protein>
    <submittedName>
        <fullName evidence="2 3">Uncharacterized protein</fullName>
    </submittedName>
</protein>
<evidence type="ECO:0000313" key="3">
    <source>
        <dbReference type="RefSeq" id="XP_056694596.1"/>
    </source>
</evidence>
<evidence type="ECO:0000313" key="2">
    <source>
        <dbReference type="RefSeq" id="XP_056694595.1"/>
    </source>
</evidence>
<dbReference type="Proteomes" id="UP000813463">
    <property type="component" value="Chromosome 3"/>
</dbReference>
<dbReference type="GeneID" id="110799134"/>
<dbReference type="RefSeq" id="XP_056694595.1">
    <property type="nucleotide sequence ID" value="XM_056838617.1"/>
</dbReference>
<evidence type="ECO:0000313" key="1">
    <source>
        <dbReference type="Proteomes" id="UP000813463"/>
    </source>
</evidence>
<sequence>MNENNISLLSYVITPVQFLQLPIPFQIGYRIQVFIPFHLKPRKPADENKTGVEEALQRTLSDETKSDYDNFITIKKIKSDLETEQNARNELSYLGKESGDNPMILEILNQNPRSKTLSNHVNDFSLP</sequence>